<dbReference type="EMBL" id="JAAKZX010000057">
    <property type="protein sequence ID" value="NGO44267.1"/>
    <property type="molecule type" value="Genomic_DNA"/>
</dbReference>
<organism evidence="1 2">
    <name type="scientific">Streptomyces ureilyticus</name>
    <dbReference type="NCBI Taxonomy" id="1775131"/>
    <lineage>
        <taxon>Bacteria</taxon>
        <taxon>Bacillati</taxon>
        <taxon>Actinomycetota</taxon>
        <taxon>Actinomycetes</taxon>
        <taxon>Kitasatosporales</taxon>
        <taxon>Streptomycetaceae</taxon>
        <taxon>Streptomyces</taxon>
    </lineage>
</organism>
<proteinExistence type="predicted"/>
<sequence>MTAHAEPGTAMPLARGCLQRDAAYLDALGVPVTARSMADRDHFDLPLNLADPATPFGRVSLVHLGLQESPENRKGDFTR</sequence>
<protein>
    <submittedName>
        <fullName evidence="1">Uncharacterized protein</fullName>
    </submittedName>
</protein>
<name>A0ABX0DZ30_9ACTN</name>
<reference evidence="1 2" key="1">
    <citation type="submission" date="2020-02" db="EMBL/GenBank/DDBJ databases">
        <title>Whole-genome analyses of novel actinobacteria.</title>
        <authorList>
            <person name="Sahin N."/>
            <person name="Tokatli A."/>
        </authorList>
    </citation>
    <scope>NUCLEOTIDE SEQUENCE [LARGE SCALE GENOMIC DNA]</scope>
    <source>
        <strain evidence="1 2">YC419</strain>
    </source>
</reference>
<keyword evidence="2" id="KW-1185">Reference proteome</keyword>
<dbReference type="RefSeq" id="WP_165340851.1">
    <property type="nucleotide sequence ID" value="NZ_JAAKZX010000057.1"/>
</dbReference>
<evidence type="ECO:0000313" key="2">
    <source>
        <dbReference type="Proteomes" id="UP001518140"/>
    </source>
</evidence>
<gene>
    <name evidence="1" type="ORF">G6048_19575</name>
</gene>
<evidence type="ECO:0000313" key="1">
    <source>
        <dbReference type="EMBL" id="NGO44267.1"/>
    </source>
</evidence>
<accession>A0ABX0DZ30</accession>
<comment type="caution">
    <text evidence="1">The sequence shown here is derived from an EMBL/GenBank/DDBJ whole genome shotgun (WGS) entry which is preliminary data.</text>
</comment>
<dbReference type="Proteomes" id="UP001518140">
    <property type="component" value="Unassembled WGS sequence"/>
</dbReference>